<dbReference type="Pfam" id="PF06836">
    <property type="entry name" value="DUF1240"/>
    <property type="match status" value="1"/>
</dbReference>
<dbReference type="RefSeq" id="WP_213913629.1">
    <property type="nucleotide sequence ID" value="NZ_JAXACY010000011.1"/>
</dbReference>
<name>A0AAD2VRV7_PRORE</name>
<keyword evidence="1" id="KW-0812">Transmembrane</keyword>
<gene>
    <name evidence="3" type="ORF">M0K77_001711</name>
    <name evidence="2" type="ORF">M0K77_RS08555</name>
</gene>
<evidence type="ECO:0000313" key="3">
    <source>
        <dbReference type="EMBL" id="EMR4589410.1"/>
    </source>
</evidence>
<feature type="transmembrane region" description="Helical" evidence="1">
    <location>
        <begin position="45"/>
        <end position="69"/>
    </location>
</feature>
<proteinExistence type="predicted"/>
<dbReference type="InterPro" id="IPR010665">
    <property type="entry name" value="DUF1240"/>
</dbReference>
<accession>A0AAD2VRV7</accession>
<reference evidence="2" key="1">
    <citation type="submission" date="2023-10" db="EMBL/GenBank/DDBJ databases">
        <authorList>
            <consortium name="Clinical and Environmental Microbiology Branch: Whole genome sequencing antimicrobial resistance pathogens in the healthcare setting"/>
        </authorList>
    </citation>
    <scope>NUCLEOTIDE SEQUENCE</scope>
    <source>
        <strain evidence="2">2020QW-00022</strain>
    </source>
</reference>
<evidence type="ECO:0000256" key="1">
    <source>
        <dbReference type="SAM" id="Phobius"/>
    </source>
</evidence>
<evidence type="ECO:0000313" key="2">
    <source>
        <dbReference type="EMBL" id="ELR5217223.1"/>
    </source>
</evidence>
<keyword evidence="1" id="KW-1133">Transmembrane helix</keyword>
<feature type="transmembrane region" description="Helical" evidence="1">
    <location>
        <begin position="12"/>
        <end position="33"/>
    </location>
</feature>
<comment type="caution">
    <text evidence="2">The sequence shown here is derived from an EMBL/GenBank/DDBJ whole genome shotgun (WGS) entry which is preliminary data.</text>
</comment>
<organism evidence="2">
    <name type="scientific">Providencia rettgeri</name>
    <dbReference type="NCBI Taxonomy" id="587"/>
    <lineage>
        <taxon>Bacteria</taxon>
        <taxon>Pseudomonadati</taxon>
        <taxon>Pseudomonadota</taxon>
        <taxon>Gammaproteobacteria</taxon>
        <taxon>Enterobacterales</taxon>
        <taxon>Morganellaceae</taxon>
        <taxon>Providencia</taxon>
    </lineage>
</organism>
<protein>
    <submittedName>
        <fullName evidence="2">DUF1240 domain-containing protein</fullName>
    </submittedName>
</protein>
<keyword evidence="1" id="KW-0472">Membrane</keyword>
<feature type="transmembrane region" description="Helical" evidence="1">
    <location>
        <begin position="81"/>
        <end position="104"/>
    </location>
</feature>
<sequence length="131" mass="14946">MMRKSLKIMGGVFLLIIVSAIMIPVYESLHSLFFMEDKIVFSSGIAMYSIGFPLIFYAMSCVVYVFIFERHPKHHIIIGRYLSYLIYIALITGIPISFGVGFMLKSDGYQTCDKISWMSPTTYVKNISLCD</sequence>
<dbReference type="AlphaFoldDB" id="A0AAD2VRV7"/>
<dbReference type="EMBL" id="ABEXCJ050000002">
    <property type="protein sequence ID" value="EMR4589410.1"/>
    <property type="molecule type" value="Genomic_DNA"/>
</dbReference>
<dbReference type="EMBL" id="ABEXCJ040000002">
    <property type="protein sequence ID" value="ELR5217223.1"/>
    <property type="molecule type" value="Genomic_DNA"/>
</dbReference>